<dbReference type="GO" id="GO:0016104">
    <property type="term" value="P:triterpenoid biosynthetic process"/>
    <property type="evidence" value="ECO:0007669"/>
    <property type="project" value="InterPro"/>
</dbReference>
<dbReference type="Gene3D" id="1.50.10.20">
    <property type="match status" value="1"/>
</dbReference>
<gene>
    <name evidence="1" type="ORF">VNO77_27877</name>
</gene>
<evidence type="ECO:0000313" key="1">
    <source>
        <dbReference type="EMBL" id="KAK7324344.1"/>
    </source>
</evidence>
<name>A0AAN9KVH3_CANGL</name>
<reference evidence="1 2" key="1">
    <citation type="submission" date="2024-01" db="EMBL/GenBank/DDBJ databases">
        <title>The genomes of 5 underutilized Papilionoideae crops provide insights into root nodulation and disease resistanc.</title>
        <authorList>
            <person name="Jiang F."/>
        </authorList>
    </citation>
    <scope>NUCLEOTIDE SEQUENCE [LARGE SCALE GENOMIC DNA]</scope>
    <source>
        <strain evidence="1">LVBAO_FW01</strain>
        <tissue evidence="1">Leaves</tissue>
    </source>
</reference>
<dbReference type="GO" id="GO:0005811">
    <property type="term" value="C:lipid droplet"/>
    <property type="evidence" value="ECO:0007669"/>
    <property type="project" value="InterPro"/>
</dbReference>
<dbReference type="GO" id="GO:0016866">
    <property type="term" value="F:intramolecular transferase activity"/>
    <property type="evidence" value="ECO:0007669"/>
    <property type="project" value="InterPro"/>
</dbReference>
<evidence type="ECO:0000313" key="2">
    <source>
        <dbReference type="Proteomes" id="UP001367508"/>
    </source>
</evidence>
<dbReference type="PANTHER" id="PTHR11764:SF19">
    <property type="entry name" value="TERPENE CYCLASE_MUTASE FAMILY MEMBER"/>
    <property type="match status" value="1"/>
</dbReference>
<comment type="caution">
    <text evidence="1">The sequence shown here is derived from an EMBL/GenBank/DDBJ whole genome shotgun (WGS) entry which is preliminary data.</text>
</comment>
<keyword evidence="2" id="KW-1185">Reference proteome</keyword>
<proteinExistence type="predicted"/>
<dbReference type="InterPro" id="IPR018333">
    <property type="entry name" value="Squalene_cyclase"/>
</dbReference>
<dbReference type="PANTHER" id="PTHR11764">
    <property type="entry name" value="TERPENE CYCLASE/MUTASE FAMILY MEMBER"/>
    <property type="match status" value="1"/>
</dbReference>
<dbReference type="AlphaFoldDB" id="A0AAN9KVH3"/>
<accession>A0AAN9KVH3</accession>
<dbReference type="Proteomes" id="UP001367508">
    <property type="component" value="Unassembled WGS sequence"/>
</dbReference>
<protein>
    <submittedName>
        <fullName evidence="1">Uncharacterized protein</fullName>
    </submittedName>
</protein>
<sequence>MTSINEVPFTILGAILMDKSRRRSLIMSFGSQLWDATFAIQAILSRDLSEEYGPTLRKSHNFVNASRL</sequence>
<dbReference type="EMBL" id="JAYMYQ010000006">
    <property type="protein sequence ID" value="KAK7324344.1"/>
    <property type="molecule type" value="Genomic_DNA"/>
</dbReference>
<organism evidence="1 2">
    <name type="scientific">Canavalia gladiata</name>
    <name type="common">Sword bean</name>
    <name type="synonym">Dolichos gladiatus</name>
    <dbReference type="NCBI Taxonomy" id="3824"/>
    <lineage>
        <taxon>Eukaryota</taxon>
        <taxon>Viridiplantae</taxon>
        <taxon>Streptophyta</taxon>
        <taxon>Embryophyta</taxon>
        <taxon>Tracheophyta</taxon>
        <taxon>Spermatophyta</taxon>
        <taxon>Magnoliopsida</taxon>
        <taxon>eudicotyledons</taxon>
        <taxon>Gunneridae</taxon>
        <taxon>Pentapetalae</taxon>
        <taxon>rosids</taxon>
        <taxon>fabids</taxon>
        <taxon>Fabales</taxon>
        <taxon>Fabaceae</taxon>
        <taxon>Papilionoideae</taxon>
        <taxon>50 kb inversion clade</taxon>
        <taxon>NPAAA clade</taxon>
        <taxon>indigoferoid/millettioid clade</taxon>
        <taxon>Phaseoleae</taxon>
        <taxon>Canavalia</taxon>
    </lineage>
</organism>